<keyword evidence="4" id="KW-1185">Reference proteome</keyword>
<keyword evidence="1" id="KW-0175">Coiled coil</keyword>
<evidence type="ECO:0000313" key="4">
    <source>
        <dbReference type="Proteomes" id="UP000041254"/>
    </source>
</evidence>
<dbReference type="Proteomes" id="UP000041254">
    <property type="component" value="Unassembled WGS sequence"/>
</dbReference>
<name>A0A0G4ESU2_VITBC</name>
<feature type="region of interest" description="Disordered" evidence="2">
    <location>
        <begin position="137"/>
        <end position="173"/>
    </location>
</feature>
<feature type="coiled-coil region" evidence="1">
    <location>
        <begin position="246"/>
        <end position="273"/>
    </location>
</feature>
<evidence type="ECO:0000256" key="1">
    <source>
        <dbReference type="SAM" id="Coils"/>
    </source>
</evidence>
<evidence type="ECO:0000256" key="2">
    <source>
        <dbReference type="SAM" id="MobiDB-lite"/>
    </source>
</evidence>
<organism evidence="3 4">
    <name type="scientific">Vitrella brassicaformis (strain CCMP3155)</name>
    <dbReference type="NCBI Taxonomy" id="1169540"/>
    <lineage>
        <taxon>Eukaryota</taxon>
        <taxon>Sar</taxon>
        <taxon>Alveolata</taxon>
        <taxon>Colpodellida</taxon>
        <taxon>Vitrellaceae</taxon>
        <taxon>Vitrella</taxon>
    </lineage>
</organism>
<sequence>MVQTRAARRSHAEGGDVEMVDAPLHFCADIDRLERVLRAEKKRFSAIFNSFETILAGLKACAGDVEALSEALVLPPLSLMQSFNEVEGRLTTARKALNYGKLDIDRYEEVTDALRDVNHFITTMGKSLNDGMNRLAEVQQQASSSSGSSGAVELRTKSSWGQESRVLAPSGPSGRMSDVWDRVLLLSGGKSPGKNVRILMDGERVLPDRRLADLMQEDGTVLVDMVPEQKGGMFHASSGRHGFGTSSFMQKQADDMRLEMESLEERLRMLTSVHKGGQELLASTHQQQT</sequence>
<protein>
    <submittedName>
        <fullName evidence="3">Uncharacterized protein</fullName>
    </submittedName>
</protein>
<accession>A0A0G4ESU2</accession>
<gene>
    <name evidence="3" type="ORF">Vbra_2096</name>
</gene>
<feature type="compositionally biased region" description="Low complexity" evidence="2">
    <location>
        <begin position="139"/>
        <end position="151"/>
    </location>
</feature>
<dbReference type="EMBL" id="CDMY01000299">
    <property type="protein sequence ID" value="CEM00776.1"/>
    <property type="molecule type" value="Genomic_DNA"/>
</dbReference>
<evidence type="ECO:0000313" key="3">
    <source>
        <dbReference type="EMBL" id="CEM00776.1"/>
    </source>
</evidence>
<proteinExistence type="predicted"/>
<dbReference type="VEuPathDB" id="CryptoDB:Vbra_2096"/>
<reference evidence="3 4" key="1">
    <citation type="submission" date="2014-11" db="EMBL/GenBank/DDBJ databases">
        <authorList>
            <person name="Zhu J."/>
            <person name="Qi W."/>
            <person name="Song R."/>
        </authorList>
    </citation>
    <scope>NUCLEOTIDE SEQUENCE [LARGE SCALE GENOMIC DNA]</scope>
</reference>
<dbReference type="InParanoid" id="A0A0G4ESU2"/>
<dbReference type="AlphaFoldDB" id="A0A0G4ESU2"/>